<feature type="region of interest" description="Disordered" evidence="1">
    <location>
        <begin position="336"/>
        <end position="388"/>
    </location>
</feature>
<feature type="region of interest" description="Disordered" evidence="1">
    <location>
        <begin position="178"/>
        <end position="200"/>
    </location>
</feature>
<sequence>MEVFKNFTGLSNLTGPGFLGIMSVKKRNDSRKFRQLDEIIYIHGYPGYQSLSSIVEKTMHVVCYLNVSIVGEYLKDEPWVNLLCNKSKYTTQSVFPVLMNNYGTAAAAILYSVEGLYLTRVLPCGLNNPVRAKASPNKFCNSISFIVCFFLEIFFMASHIASLDKSVRFVKEVIPNNDPSEATSRKMGPNSSGYRSERRRSLRQTAAAARRLINEEGVRDEGDGGDEVDEEGEEGPPSVKVGERSEALSTLLDTVNGDLYDCRSLIDERLLGYFSLSLRVEPLGTPSRRKLEDKVERLSAENPKLKEGKMRRKFRQYLGEVEAEMRSSPHEAAIDSAVGDIPSEGTQEPKEGDTPWPLMQDSLMLPPMRTKLRRQRKTACGDEKRTCI</sequence>
<dbReference type="GO" id="GO:0032299">
    <property type="term" value="C:ribonuclease H2 complex"/>
    <property type="evidence" value="ECO:0007669"/>
    <property type="project" value="InterPro"/>
</dbReference>
<gene>
    <name evidence="2" type="ORF">Scaly_2836000</name>
</gene>
<protein>
    <submittedName>
        <fullName evidence="2">Uncharacterized protein</fullName>
    </submittedName>
</protein>
<feature type="compositionally biased region" description="Basic and acidic residues" evidence="1">
    <location>
        <begin position="213"/>
        <end position="222"/>
    </location>
</feature>
<dbReference type="AlphaFoldDB" id="A0AAW2IR71"/>
<evidence type="ECO:0000256" key="1">
    <source>
        <dbReference type="SAM" id="MobiDB-lite"/>
    </source>
</evidence>
<feature type="region of interest" description="Disordered" evidence="1">
    <location>
        <begin position="213"/>
        <end position="243"/>
    </location>
</feature>
<dbReference type="PANTHER" id="PTHR13383">
    <property type="entry name" value="RIBONUCLEASE H2 SUBUNIT B"/>
    <property type="match status" value="1"/>
</dbReference>
<evidence type="ECO:0000313" key="2">
    <source>
        <dbReference type="EMBL" id="KAL0284894.1"/>
    </source>
</evidence>
<proteinExistence type="predicted"/>
<accession>A0AAW2IR71</accession>
<reference evidence="2" key="1">
    <citation type="submission" date="2020-06" db="EMBL/GenBank/DDBJ databases">
        <authorList>
            <person name="Li T."/>
            <person name="Hu X."/>
            <person name="Zhang T."/>
            <person name="Song X."/>
            <person name="Zhang H."/>
            <person name="Dai N."/>
            <person name="Sheng W."/>
            <person name="Hou X."/>
            <person name="Wei L."/>
        </authorList>
    </citation>
    <scope>NUCLEOTIDE SEQUENCE</scope>
    <source>
        <strain evidence="2">KEN8</strain>
        <tissue evidence="2">Leaf</tissue>
    </source>
</reference>
<organism evidence="2">
    <name type="scientific">Sesamum calycinum</name>
    <dbReference type="NCBI Taxonomy" id="2727403"/>
    <lineage>
        <taxon>Eukaryota</taxon>
        <taxon>Viridiplantae</taxon>
        <taxon>Streptophyta</taxon>
        <taxon>Embryophyta</taxon>
        <taxon>Tracheophyta</taxon>
        <taxon>Spermatophyta</taxon>
        <taxon>Magnoliopsida</taxon>
        <taxon>eudicotyledons</taxon>
        <taxon>Gunneridae</taxon>
        <taxon>Pentapetalae</taxon>
        <taxon>asterids</taxon>
        <taxon>lamiids</taxon>
        <taxon>Lamiales</taxon>
        <taxon>Pedaliaceae</taxon>
        <taxon>Sesamum</taxon>
    </lineage>
</organism>
<dbReference type="InterPro" id="IPR040456">
    <property type="entry name" value="RNase_H2_suB"/>
</dbReference>
<reference evidence="2" key="2">
    <citation type="journal article" date="2024" name="Plant">
        <title>Genomic evolution and insights into agronomic trait innovations of Sesamum species.</title>
        <authorList>
            <person name="Miao H."/>
            <person name="Wang L."/>
            <person name="Qu L."/>
            <person name="Liu H."/>
            <person name="Sun Y."/>
            <person name="Le M."/>
            <person name="Wang Q."/>
            <person name="Wei S."/>
            <person name="Zheng Y."/>
            <person name="Lin W."/>
            <person name="Duan Y."/>
            <person name="Cao H."/>
            <person name="Xiong S."/>
            <person name="Wang X."/>
            <person name="Wei L."/>
            <person name="Li C."/>
            <person name="Ma Q."/>
            <person name="Ju M."/>
            <person name="Zhao R."/>
            <person name="Li G."/>
            <person name="Mu C."/>
            <person name="Tian Q."/>
            <person name="Mei H."/>
            <person name="Zhang T."/>
            <person name="Gao T."/>
            <person name="Zhang H."/>
        </authorList>
    </citation>
    <scope>NUCLEOTIDE SEQUENCE</scope>
    <source>
        <strain evidence="2">KEN8</strain>
    </source>
</reference>
<dbReference type="PANTHER" id="PTHR13383:SF11">
    <property type="entry name" value="RIBONUCLEASE H2 SUBUNIT B"/>
    <property type="match status" value="1"/>
</dbReference>
<comment type="caution">
    <text evidence="2">The sequence shown here is derived from an EMBL/GenBank/DDBJ whole genome shotgun (WGS) entry which is preliminary data.</text>
</comment>
<dbReference type="GO" id="GO:0005654">
    <property type="term" value="C:nucleoplasm"/>
    <property type="evidence" value="ECO:0007669"/>
    <property type="project" value="TreeGrafter"/>
</dbReference>
<name>A0AAW2IR71_9LAMI</name>
<dbReference type="EMBL" id="JACGWM010001978">
    <property type="protein sequence ID" value="KAL0284894.1"/>
    <property type="molecule type" value="Genomic_DNA"/>
</dbReference>
<feature type="compositionally biased region" description="Acidic residues" evidence="1">
    <location>
        <begin position="223"/>
        <end position="234"/>
    </location>
</feature>
<feature type="compositionally biased region" description="Basic and acidic residues" evidence="1">
    <location>
        <begin position="379"/>
        <end position="388"/>
    </location>
</feature>
<dbReference type="GO" id="GO:0006401">
    <property type="term" value="P:RNA catabolic process"/>
    <property type="evidence" value="ECO:0007669"/>
    <property type="project" value="TreeGrafter"/>
</dbReference>